<dbReference type="SUPFAM" id="SSF103473">
    <property type="entry name" value="MFS general substrate transporter"/>
    <property type="match status" value="1"/>
</dbReference>
<dbReference type="Gene3D" id="1.20.1250.20">
    <property type="entry name" value="MFS general substrate transporter like domains"/>
    <property type="match status" value="1"/>
</dbReference>
<feature type="signal peptide" evidence="6">
    <location>
        <begin position="1"/>
        <end position="17"/>
    </location>
</feature>
<dbReference type="Proteomes" id="UP001175228">
    <property type="component" value="Unassembled WGS sequence"/>
</dbReference>
<keyword evidence="6" id="KW-0732">Signal</keyword>
<feature type="domain" description="Major facilitator superfamily (MFS) profile" evidence="7">
    <location>
        <begin position="1"/>
        <end position="108"/>
    </location>
</feature>
<feature type="chain" id="PRO_5041266341" description="Major facilitator superfamily (MFS) profile domain-containing protein" evidence="6">
    <location>
        <begin position="18"/>
        <end position="108"/>
    </location>
</feature>
<dbReference type="PROSITE" id="PS50850">
    <property type="entry name" value="MFS"/>
    <property type="match status" value="1"/>
</dbReference>
<keyword evidence="3 5" id="KW-1133">Transmembrane helix</keyword>
<evidence type="ECO:0000313" key="9">
    <source>
        <dbReference type="Proteomes" id="UP001175228"/>
    </source>
</evidence>
<dbReference type="GO" id="GO:0015244">
    <property type="term" value="F:fluconazole transmembrane transporter activity"/>
    <property type="evidence" value="ECO:0007669"/>
    <property type="project" value="TreeGrafter"/>
</dbReference>
<evidence type="ECO:0000256" key="3">
    <source>
        <dbReference type="ARBA" id="ARBA00022989"/>
    </source>
</evidence>
<dbReference type="InterPro" id="IPR020846">
    <property type="entry name" value="MFS_dom"/>
</dbReference>
<evidence type="ECO:0000256" key="6">
    <source>
        <dbReference type="SAM" id="SignalP"/>
    </source>
</evidence>
<keyword evidence="9" id="KW-1185">Reference proteome</keyword>
<accession>A0AA39P4J8</accession>
<evidence type="ECO:0000256" key="1">
    <source>
        <dbReference type="ARBA" id="ARBA00004141"/>
    </source>
</evidence>
<dbReference type="InterPro" id="IPR036259">
    <property type="entry name" value="MFS_trans_sf"/>
</dbReference>
<dbReference type="EMBL" id="JAUEPU010000113">
    <property type="protein sequence ID" value="KAK0477170.1"/>
    <property type="molecule type" value="Genomic_DNA"/>
</dbReference>
<evidence type="ECO:0000313" key="8">
    <source>
        <dbReference type="EMBL" id="KAK0477170.1"/>
    </source>
</evidence>
<dbReference type="PANTHER" id="PTHR23502">
    <property type="entry name" value="MAJOR FACILITATOR SUPERFAMILY"/>
    <property type="match status" value="1"/>
</dbReference>
<dbReference type="PANTHER" id="PTHR23502:SF23">
    <property type="entry name" value="FLUCONAZOLE RESISTANCE PROTEIN 1"/>
    <property type="match status" value="1"/>
</dbReference>
<keyword evidence="4 5" id="KW-0472">Membrane</keyword>
<dbReference type="GO" id="GO:0005886">
    <property type="term" value="C:plasma membrane"/>
    <property type="evidence" value="ECO:0007669"/>
    <property type="project" value="TreeGrafter"/>
</dbReference>
<evidence type="ECO:0000256" key="2">
    <source>
        <dbReference type="ARBA" id="ARBA00022692"/>
    </source>
</evidence>
<name>A0AA39P4J8_9AGAR</name>
<dbReference type="GO" id="GO:1990961">
    <property type="term" value="P:xenobiotic detoxification by transmembrane export across the plasma membrane"/>
    <property type="evidence" value="ECO:0007669"/>
    <property type="project" value="TreeGrafter"/>
</dbReference>
<reference evidence="8" key="1">
    <citation type="submission" date="2023-06" db="EMBL/GenBank/DDBJ databases">
        <authorList>
            <consortium name="Lawrence Berkeley National Laboratory"/>
            <person name="Ahrendt S."/>
            <person name="Sahu N."/>
            <person name="Indic B."/>
            <person name="Wong-Bajracharya J."/>
            <person name="Merenyi Z."/>
            <person name="Ke H.-M."/>
            <person name="Monk M."/>
            <person name="Kocsube S."/>
            <person name="Drula E."/>
            <person name="Lipzen A."/>
            <person name="Balint B."/>
            <person name="Henrissat B."/>
            <person name="Andreopoulos B."/>
            <person name="Martin F.M."/>
            <person name="Harder C.B."/>
            <person name="Rigling D."/>
            <person name="Ford K.L."/>
            <person name="Foster G.D."/>
            <person name="Pangilinan J."/>
            <person name="Papanicolaou A."/>
            <person name="Barry K."/>
            <person name="LaButti K."/>
            <person name="Viragh M."/>
            <person name="Koriabine M."/>
            <person name="Yan M."/>
            <person name="Riley R."/>
            <person name="Champramary S."/>
            <person name="Plett K.L."/>
            <person name="Tsai I.J."/>
            <person name="Slot J."/>
            <person name="Sipos G."/>
            <person name="Plett J."/>
            <person name="Nagy L.G."/>
            <person name="Grigoriev I.V."/>
        </authorList>
    </citation>
    <scope>NUCLEOTIDE SEQUENCE</scope>
    <source>
        <strain evidence="8">HWK02</strain>
    </source>
</reference>
<protein>
    <recommendedName>
        <fullName evidence="7">Major facilitator superfamily (MFS) profile domain-containing protein</fullName>
    </recommendedName>
</protein>
<comment type="subcellular location">
    <subcellularLocation>
        <location evidence="1">Membrane</location>
        <topology evidence="1">Multi-pass membrane protein</topology>
    </subcellularLocation>
</comment>
<feature type="transmembrane region" description="Helical" evidence="5">
    <location>
        <begin position="78"/>
        <end position="97"/>
    </location>
</feature>
<feature type="transmembrane region" description="Helical" evidence="5">
    <location>
        <begin position="41"/>
        <end position="66"/>
    </location>
</feature>
<organism evidence="8 9">
    <name type="scientific">Armillaria luteobubalina</name>
    <dbReference type="NCBI Taxonomy" id="153913"/>
    <lineage>
        <taxon>Eukaryota</taxon>
        <taxon>Fungi</taxon>
        <taxon>Dikarya</taxon>
        <taxon>Basidiomycota</taxon>
        <taxon>Agaricomycotina</taxon>
        <taxon>Agaricomycetes</taxon>
        <taxon>Agaricomycetidae</taxon>
        <taxon>Agaricales</taxon>
        <taxon>Marasmiineae</taxon>
        <taxon>Physalacriaceae</taxon>
        <taxon>Armillaria</taxon>
    </lineage>
</organism>
<evidence type="ECO:0000256" key="4">
    <source>
        <dbReference type="ARBA" id="ARBA00023136"/>
    </source>
</evidence>
<evidence type="ECO:0000259" key="7">
    <source>
        <dbReference type="PROSITE" id="PS50850"/>
    </source>
</evidence>
<dbReference type="AlphaFoldDB" id="A0AA39P4J8"/>
<comment type="caution">
    <text evidence="8">The sequence shown here is derived from an EMBL/GenBank/DDBJ whole genome shotgun (WGS) entry which is preliminary data.</text>
</comment>
<proteinExistence type="predicted"/>
<evidence type="ECO:0000256" key="5">
    <source>
        <dbReference type="SAM" id="Phobius"/>
    </source>
</evidence>
<keyword evidence="2 5" id="KW-0812">Transmembrane</keyword>
<gene>
    <name evidence="8" type="ORF">EDD18DRAFT_1114823</name>
</gene>
<sequence length="108" mass="11892">MVTLFLFVVFLVPVAVARNMGTVLAFQCIDGGHLPYASIRLTVLGIWALGAVAGPITGPVIGRFAAQANGWRWPQYELLWISGFALIVLLLLLPETYEPTIQEVPERR</sequence>